<dbReference type="AlphaFoldDB" id="A0A1G4JVT2"/>
<comment type="subunit">
    <text evidence="6">Interacts with the iron-sulfur protein subunit within the SDH catalytic dimer.</text>
</comment>
<name>A0A1G4JVT2_9SACH</name>
<dbReference type="GO" id="GO:0005759">
    <property type="term" value="C:mitochondrial matrix"/>
    <property type="evidence" value="ECO:0007669"/>
    <property type="project" value="UniProtKB-SubCell"/>
</dbReference>
<keyword evidence="8" id="KW-1185">Reference proteome</keyword>
<dbReference type="InterPro" id="IPR008381">
    <property type="entry name" value="SDHAF3/Sdh7"/>
</dbReference>
<dbReference type="PANTHER" id="PTHR13137:SF6">
    <property type="entry name" value="SUCCINATE DEHYDROGENASE ASSEMBLY FACTOR 3, MITOCHONDRIAL"/>
    <property type="match status" value="1"/>
</dbReference>
<comment type="function">
    <text evidence="6">Plays an essential role in the assembly of succinate dehydrogenase (SDH), an enzyme complex (also referred to as respiratory complex II) that is a component of both the tricarboxylic acid (TCA) cycle and the mitochondrial electron transport chain, and which couples the oxidation of succinate to fumarate with the reduction of ubiquinone (coenzyme Q) to ubiquinol. Promotes maturation of the iron-sulfur protein subunit of the SDH catalytic dimer, protecting it from the deleterious effects of oxidants. May act together with SDHAF1.</text>
</comment>
<dbReference type="GO" id="GO:0005758">
    <property type="term" value="C:mitochondrial intermembrane space"/>
    <property type="evidence" value="ECO:0007669"/>
    <property type="project" value="TreeGrafter"/>
</dbReference>
<evidence type="ECO:0000256" key="1">
    <source>
        <dbReference type="ARBA" id="ARBA00004305"/>
    </source>
</evidence>
<dbReference type="EMBL" id="LT598467">
    <property type="protein sequence ID" value="SCU95158.1"/>
    <property type="molecule type" value="Genomic_DNA"/>
</dbReference>
<keyword evidence="3" id="KW-0809">Transit peptide</keyword>
<evidence type="ECO:0000313" key="7">
    <source>
        <dbReference type="EMBL" id="SCU95158.1"/>
    </source>
</evidence>
<reference evidence="8" key="1">
    <citation type="submission" date="2016-03" db="EMBL/GenBank/DDBJ databases">
        <authorList>
            <person name="Devillers H."/>
        </authorList>
    </citation>
    <scope>NUCLEOTIDE SEQUENCE [LARGE SCALE GENOMIC DNA]</scope>
</reference>
<dbReference type="OrthoDB" id="278329at2759"/>
<dbReference type="Proteomes" id="UP000191024">
    <property type="component" value="Chromosome F"/>
</dbReference>
<organism evidence="7 8">
    <name type="scientific">Lachancea mirantina</name>
    <dbReference type="NCBI Taxonomy" id="1230905"/>
    <lineage>
        <taxon>Eukaryota</taxon>
        <taxon>Fungi</taxon>
        <taxon>Dikarya</taxon>
        <taxon>Ascomycota</taxon>
        <taxon>Saccharomycotina</taxon>
        <taxon>Saccharomycetes</taxon>
        <taxon>Saccharomycetales</taxon>
        <taxon>Saccharomycetaceae</taxon>
        <taxon>Lachancea</taxon>
    </lineage>
</organism>
<comment type="similarity">
    <text evidence="2 6">Belongs to the complex I LYR family. SDHAF3 subfamily.</text>
</comment>
<protein>
    <recommendedName>
        <fullName evidence="6">Succinate dehydrogenase assembly factor 3</fullName>
        <shortName evidence="6">SDH assembly factor 3</shortName>
        <shortName evidence="6">SDHAF3</shortName>
    </recommendedName>
</protein>
<dbReference type="STRING" id="1230905.A0A1G4JVT2"/>
<evidence type="ECO:0000256" key="5">
    <source>
        <dbReference type="ARBA" id="ARBA00023186"/>
    </source>
</evidence>
<dbReference type="CDD" id="cd20270">
    <property type="entry name" value="Complex1_LYR_SDHAF3_LYRM10"/>
    <property type="match status" value="1"/>
</dbReference>
<dbReference type="Pfam" id="PF13233">
    <property type="entry name" value="Complex1_LYR_2"/>
    <property type="match status" value="1"/>
</dbReference>
<dbReference type="GO" id="GO:0034553">
    <property type="term" value="P:mitochondrial respiratory chain complex II assembly"/>
    <property type="evidence" value="ECO:0007669"/>
    <property type="project" value="UniProtKB-UniRule"/>
</dbReference>
<gene>
    <name evidence="7" type="ORF">LAMI_0F01266G</name>
</gene>
<keyword evidence="4 6" id="KW-0496">Mitochondrion</keyword>
<comment type="subcellular location">
    <subcellularLocation>
        <location evidence="1 6">Mitochondrion matrix</location>
    </subcellularLocation>
</comment>
<dbReference type="PANTHER" id="PTHR13137">
    <property type="entry name" value="DC11 ACN9 HOMOLOG"/>
    <property type="match status" value="1"/>
</dbReference>
<evidence type="ECO:0000256" key="4">
    <source>
        <dbReference type="ARBA" id="ARBA00023128"/>
    </source>
</evidence>
<evidence type="ECO:0000256" key="6">
    <source>
        <dbReference type="RuleBase" id="RU368039"/>
    </source>
</evidence>
<proteinExistence type="inferred from homology"/>
<sequence length="122" mass="14310">MKSSTTSLLRAHQFASRKQRPLLPPLELYRRILREHRRLPSFQRELGDKYVKNEFKLHKDTENPLYIVGFLASWQDYLHAVSKGDWTEGTLSADVLDKMSPEQVTQLYELMKETEGFRGAKD</sequence>
<evidence type="ECO:0000256" key="3">
    <source>
        <dbReference type="ARBA" id="ARBA00022946"/>
    </source>
</evidence>
<accession>A0A1G4JVT2</accession>
<dbReference type="GO" id="GO:0006105">
    <property type="term" value="P:succinate metabolic process"/>
    <property type="evidence" value="ECO:0007669"/>
    <property type="project" value="TreeGrafter"/>
</dbReference>
<evidence type="ECO:0000256" key="2">
    <source>
        <dbReference type="ARBA" id="ARBA00006020"/>
    </source>
</evidence>
<keyword evidence="5 6" id="KW-0143">Chaperone</keyword>
<evidence type="ECO:0000313" key="8">
    <source>
        <dbReference type="Proteomes" id="UP000191024"/>
    </source>
</evidence>